<accession>A0A226DUL1</accession>
<dbReference type="InterPro" id="IPR013083">
    <property type="entry name" value="Znf_RING/FYVE/PHD"/>
</dbReference>
<keyword evidence="6" id="KW-1185">Reference proteome</keyword>
<evidence type="ECO:0000256" key="2">
    <source>
        <dbReference type="ARBA" id="ARBA00022771"/>
    </source>
</evidence>
<evidence type="ECO:0000313" key="6">
    <source>
        <dbReference type="Proteomes" id="UP000198287"/>
    </source>
</evidence>
<dbReference type="InterPro" id="IPR049548">
    <property type="entry name" value="Sina-like_RING"/>
</dbReference>
<dbReference type="GO" id="GO:0061630">
    <property type="term" value="F:ubiquitin protein ligase activity"/>
    <property type="evidence" value="ECO:0007669"/>
    <property type="project" value="TreeGrafter"/>
</dbReference>
<dbReference type="OrthoDB" id="8182903at2759"/>
<proteinExistence type="predicted"/>
<dbReference type="PANTHER" id="PTHR45877:SF2">
    <property type="entry name" value="E3 UBIQUITIN-PROTEIN LIGASE SINA-RELATED"/>
    <property type="match status" value="1"/>
</dbReference>
<keyword evidence="1" id="KW-0479">Metal-binding</keyword>
<dbReference type="AlphaFoldDB" id="A0A226DUL1"/>
<organism evidence="5 6">
    <name type="scientific">Folsomia candida</name>
    <name type="common">Springtail</name>
    <dbReference type="NCBI Taxonomy" id="158441"/>
    <lineage>
        <taxon>Eukaryota</taxon>
        <taxon>Metazoa</taxon>
        <taxon>Ecdysozoa</taxon>
        <taxon>Arthropoda</taxon>
        <taxon>Hexapoda</taxon>
        <taxon>Collembola</taxon>
        <taxon>Entomobryomorpha</taxon>
        <taxon>Isotomoidea</taxon>
        <taxon>Isotomidae</taxon>
        <taxon>Proisotominae</taxon>
        <taxon>Folsomia</taxon>
    </lineage>
</organism>
<dbReference type="EMBL" id="LNIX01000011">
    <property type="protein sequence ID" value="OXA48494.1"/>
    <property type="molecule type" value="Genomic_DNA"/>
</dbReference>
<dbReference type="GO" id="GO:0043161">
    <property type="term" value="P:proteasome-mediated ubiquitin-dependent protein catabolic process"/>
    <property type="evidence" value="ECO:0007669"/>
    <property type="project" value="TreeGrafter"/>
</dbReference>
<protein>
    <submittedName>
        <fullName evidence="5">E3 ubiquitin-protein ligase Siah2</fullName>
    </submittedName>
</protein>
<dbReference type="Pfam" id="PF21362">
    <property type="entry name" value="Sina_RING"/>
    <property type="match status" value="1"/>
</dbReference>
<dbReference type="InterPro" id="IPR004162">
    <property type="entry name" value="SINA-like_animal"/>
</dbReference>
<reference evidence="5 6" key="1">
    <citation type="submission" date="2015-12" db="EMBL/GenBank/DDBJ databases">
        <title>The genome of Folsomia candida.</title>
        <authorList>
            <person name="Faddeeva A."/>
            <person name="Derks M.F."/>
            <person name="Anvar Y."/>
            <person name="Smit S."/>
            <person name="Van Straalen N."/>
            <person name="Roelofs D."/>
        </authorList>
    </citation>
    <scope>NUCLEOTIDE SEQUENCE [LARGE SCALE GENOMIC DNA]</scope>
    <source>
        <strain evidence="5 6">VU population</strain>
        <tissue evidence="5">Whole body</tissue>
    </source>
</reference>
<evidence type="ECO:0000259" key="4">
    <source>
        <dbReference type="Pfam" id="PF21362"/>
    </source>
</evidence>
<gene>
    <name evidence="5" type="ORF">Fcan01_16736</name>
</gene>
<comment type="caution">
    <text evidence="5">The sequence shown here is derived from an EMBL/GenBank/DDBJ whole genome shotgun (WGS) entry which is preliminary data.</text>
</comment>
<evidence type="ECO:0000256" key="1">
    <source>
        <dbReference type="ARBA" id="ARBA00022723"/>
    </source>
</evidence>
<dbReference type="GO" id="GO:0031624">
    <property type="term" value="F:ubiquitin conjugating enzyme binding"/>
    <property type="evidence" value="ECO:0007669"/>
    <property type="project" value="TreeGrafter"/>
</dbReference>
<dbReference type="GO" id="GO:0008270">
    <property type="term" value="F:zinc ion binding"/>
    <property type="evidence" value="ECO:0007669"/>
    <property type="project" value="UniProtKB-KW"/>
</dbReference>
<keyword evidence="2" id="KW-0863">Zinc-finger</keyword>
<sequence>MESFDSLFSKYCKTTDPNVSKEIIKIVQNRKVSVAGVSRFNELTSEVRQLLINSNDCEIISYLLLLLTQICSEAEEETAEILQIVDQLYSKDSSGCDKFHAKYVRNCNPCDMIQHFSAYLSKNVLVKLLCSNCDKMARFYVRSTCDHIICKACWVTIRGNLAKWVGYSYPCPIDGSPIYKFCEVKELKLFGTNKKEEGERGGNQKNLYSLTPGGISDALECTICLDSPASPIKQCDNGHIICGICSDKVTKCELCQTKLQISILAERLSRQFKLECNCPNFAAGCVVPLAATEAKNHVTKCYYRNDGDDKVF</sequence>
<dbReference type="GO" id="GO:0005737">
    <property type="term" value="C:cytoplasm"/>
    <property type="evidence" value="ECO:0007669"/>
    <property type="project" value="TreeGrafter"/>
</dbReference>
<dbReference type="Gene3D" id="3.30.40.10">
    <property type="entry name" value="Zinc/RING finger domain, C3HC4 (zinc finger)"/>
    <property type="match status" value="1"/>
</dbReference>
<evidence type="ECO:0000256" key="3">
    <source>
        <dbReference type="ARBA" id="ARBA00022833"/>
    </source>
</evidence>
<feature type="domain" description="E3 ubiquitin-protein ligase Sina-like RING finger" evidence="4">
    <location>
        <begin position="221"/>
        <end position="255"/>
    </location>
</feature>
<keyword evidence="3" id="KW-0862">Zinc</keyword>
<dbReference type="PANTHER" id="PTHR45877">
    <property type="entry name" value="E3 UBIQUITIN-PROTEIN LIGASE SIAH2"/>
    <property type="match status" value="1"/>
</dbReference>
<dbReference type="SUPFAM" id="SSF57850">
    <property type="entry name" value="RING/U-box"/>
    <property type="match status" value="1"/>
</dbReference>
<evidence type="ECO:0000313" key="5">
    <source>
        <dbReference type="EMBL" id="OXA48494.1"/>
    </source>
</evidence>
<dbReference type="Proteomes" id="UP000198287">
    <property type="component" value="Unassembled WGS sequence"/>
</dbReference>
<name>A0A226DUL1_FOLCA</name>